<dbReference type="Proteomes" id="UP000800092">
    <property type="component" value="Unassembled WGS sequence"/>
</dbReference>
<sequence length="98" mass="10961">MQESQACAYLTHLNYDSRLSRRRYCLISLSLPPLQRLAATHRPKHNKSFRPLRKASIICAAASFLTGSKCLAICQGGTRTRLGHTIIIVIIRGKHSLC</sequence>
<accession>A0A6A6HJ32</accession>
<organism evidence="1 2">
    <name type="scientific">Viridothelium virens</name>
    <name type="common">Speckled blister lichen</name>
    <name type="synonym">Trypethelium virens</name>
    <dbReference type="NCBI Taxonomy" id="1048519"/>
    <lineage>
        <taxon>Eukaryota</taxon>
        <taxon>Fungi</taxon>
        <taxon>Dikarya</taxon>
        <taxon>Ascomycota</taxon>
        <taxon>Pezizomycotina</taxon>
        <taxon>Dothideomycetes</taxon>
        <taxon>Dothideomycetes incertae sedis</taxon>
        <taxon>Trypetheliales</taxon>
        <taxon>Trypetheliaceae</taxon>
        <taxon>Viridothelium</taxon>
    </lineage>
</organism>
<evidence type="ECO:0000313" key="2">
    <source>
        <dbReference type="Proteomes" id="UP000800092"/>
    </source>
</evidence>
<keyword evidence="2" id="KW-1185">Reference proteome</keyword>
<evidence type="ECO:0000313" key="1">
    <source>
        <dbReference type="EMBL" id="KAF2238057.1"/>
    </source>
</evidence>
<gene>
    <name evidence="1" type="ORF">EV356DRAFT_335228</name>
</gene>
<dbReference type="AlphaFoldDB" id="A0A6A6HJ32"/>
<proteinExistence type="predicted"/>
<name>A0A6A6HJ32_VIRVR</name>
<protein>
    <submittedName>
        <fullName evidence="1">Uncharacterized protein</fullName>
    </submittedName>
</protein>
<reference evidence="1" key="1">
    <citation type="journal article" date="2020" name="Stud. Mycol.">
        <title>101 Dothideomycetes genomes: a test case for predicting lifestyles and emergence of pathogens.</title>
        <authorList>
            <person name="Haridas S."/>
            <person name="Albert R."/>
            <person name="Binder M."/>
            <person name="Bloem J."/>
            <person name="Labutti K."/>
            <person name="Salamov A."/>
            <person name="Andreopoulos B."/>
            <person name="Baker S."/>
            <person name="Barry K."/>
            <person name="Bills G."/>
            <person name="Bluhm B."/>
            <person name="Cannon C."/>
            <person name="Castanera R."/>
            <person name="Culley D."/>
            <person name="Daum C."/>
            <person name="Ezra D."/>
            <person name="Gonzalez J."/>
            <person name="Henrissat B."/>
            <person name="Kuo A."/>
            <person name="Liang C."/>
            <person name="Lipzen A."/>
            <person name="Lutzoni F."/>
            <person name="Magnuson J."/>
            <person name="Mondo S."/>
            <person name="Nolan M."/>
            <person name="Ohm R."/>
            <person name="Pangilinan J."/>
            <person name="Park H.-J."/>
            <person name="Ramirez L."/>
            <person name="Alfaro M."/>
            <person name="Sun H."/>
            <person name="Tritt A."/>
            <person name="Yoshinaga Y."/>
            <person name="Zwiers L.-H."/>
            <person name="Turgeon B."/>
            <person name="Goodwin S."/>
            <person name="Spatafora J."/>
            <person name="Crous P."/>
            <person name="Grigoriev I."/>
        </authorList>
    </citation>
    <scope>NUCLEOTIDE SEQUENCE</scope>
    <source>
        <strain evidence="1">Tuck. ex Michener</strain>
    </source>
</reference>
<dbReference type="EMBL" id="ML991777">
    <property type="protein sequence ID" value="KAF2238057.1"/>
    <property type="molecule type" value="Genomic_DNA"/>
</dbReference>